<sequence>MQSFILEICVDSVESAVAAERGGATRLELCQNLMIGGTTPGIKLFEAVREETHIPIQVLIRPRFGDFCYTDYEWRIMKEEIRMFRDRGADGIVIGMLKPDGILDRDRMEALLEERGGMSVTLHRAFDVCKEPMETLAVAKTMGIQTILTSGQKNTCMEGTKLLAALQQESQEEICIQAGGGVTPEGIESLYRQTGICAYHMSAKEKLESAMTYRNRNVHMGLAKLSEYEIYRTSGETVRRAKEVLKRL</sequence>
<dbReference type="RefSeq" id="WP_024732489.1">
    <property type="nucleotide sequence ID" value="NZ_BAABYU010000001.1"/>
</dbReference>
<dbReference type="Pfam" id="PF03932">
    <property type="entry name" value="CutC"/>
    <property type="match status" value="1"/>
</dbReference>
<comment type="similarity">
    <text evidence="1 2">Belongs to the CutC family.</text>
</comment>
<protein>
    <recommendedName>
        <fullName evidence="2">PF03932 family protein CutC</fullName>
    </recommendedName>
</protein>
<dbReference type="Proteomes" id="UP000261080">
    <property type="component" value="Unassembled WGS sequence"/>
</dbReference>
<dbReference type="GO" id="GO:0005507">
    <property type="term" value="F:copper ion binding"/>
    <property type="evidence" value="ECO:0007669"/>
    <property type="project" value="TreeGrafter"/>
</dbReference>
<dbReference type="EMBL" id="QVLX01000001">
    <property type="protein sequence ID" value="RGE90085.1"/>
    <property type="molecule type" value="Genomic_DNA"/>
</dbReference>
<proteinExistence type="inferred from homology"/>
<dbReference type="SUPFAM" id="SSF110395">
    <property type="entry name" value="CutC-like"/>
    <property type="match status" value="1"/>
</dbReference>
<keyword evidence="4" id="KW-1185">Reference proteome</keyword>
<comment type="subcellular location">
    <subcellularLocation>
        <location evidence="2">Cytoplasm</location>
    </subcellularLocation>
</comment>
<evidence type="ECO:0000256" key="1">
    <source>
        <dbReference type="ARBA" id="ARBA00007768"/>
    </source>
</evidence>
<dbReference type="FunFam" id="3.20.20.380:FF:000001">
    <property type="entry name" value="Copper homeostasis protein CutC"/>
    <property type="match status" value="1"/>
</dbReference>
<dbReference type="HAMAP" id="MF_00795">
    <property type="entry name" value="CutC"/>
    <property type="match status" value="1"/>
</dbReference>
<reference evidence="3 4" key="1">
    <citation type="submission" date="2018-08" db="EMBL/GenBank/DDBJ databases">
        <title>A genome reference for cultivated species of the human gut microbiota.</title>
        <authorList>
            <person name="Zou Y."/>
            <person name="Xue W."/>
            <person name="Luo G."/>
        </authorList>
    </citation>
    <scope>NUCLEOTIDE SEQUENCE [LARGE SCALE GENOMIC DNA]</scope>
    <source>
        <strain evidence="3 4">AF37-2AT</strain>
    </source>
</reference>
<dbReference type="GO" id="GO:0005737">
    <property type="term" value="C:cytoplasm"/>
    <property type="evidence" value="ECO:0007669"/>
    <property type="project" value="UniProtKB-SubCell"/>
</dbReference>
<organism evidence="3 4">
    <name type="scientific">Sellimonas intestinalis</name>
    <dbReference type="NCBI Taxonomy" id="1653434"/>
    <lineage>
        <taxon>Bacteria</taxon>
        <taxon>Bacillati</taxon>
        <taxon>Bacillota</taxon>
        <taxon>Clostridia</taxon>
        <taxon>Lachnospirales</taxon>
        <taxon>Lachnospiraceae</taxon>
        <taxon>Sellimonas</taxon>
    </lineage>
</organism>
<comment type="caution">
    <text evidence="2">Once thought to be involved in copper homeostasis, experiments in E.coli have shown this is not the case.</text>
</comment>
<dbReference type="InterPro" id="IPR036822">
    <property type="entry name" value="CutC-like_dom_sf"/>
</dbReference>
<dbReference type="InterPro" id="IPR005627">
    <property type="entry name" value="CutC-like"/>
</dbReference>
<evidence type="ECO:0000313" key="3">
    <source>
        <dbReference type="EMBL" id="RGE90085.1"/>
    </source>
</evidence>
<evidence type="ECO:0000256" key="2">
    <source>
        <dbReference type="HAMAP-Rule" id="MF_00795"/>
    </source>
</evidence>
<gene>
    <name evidence="2" type="primary">cutC</name>
    <name evidence="3" type="ORF">DW016_02205</name>
</gene>
<dbReference type="PANTHER" id="PTHR12598:SF0">
    <property type="entry name" value="COPPER HOMEOSTASIS PROTEIN CUTC HOMOLOG"/>
    <property type="match status" value="1"/>
</dbReference>
<dbReference type="PANTHER" id="PTHR12598">
    <property type="entry name" value="COPPER HOMEOSTASIS PROTEIN CUTC"/>
    <property type="match status" value="1"/>
</dbReference>
<name>A0A3E3K661_9FIRM</name>
<keyword evidence="2" id="KW-0963">Cytoplasm</keyword>
<dbReference type="AlphaFoldDB" id="A0A3E3K661"/>
<accession>A0A3E3K661</accession>
<comment type="caution">
    <text evidence="3">The sequence shown here is derived from an EMBL/GenBank/DDBJ whole genome shotgun (WGS) entry which is preliminary data.</text>
</comment>
<dbReference type="Gene3D" id="3.20.20.380">
    <property type="entry name" value="Copper homeostasis (CutC) domain"/>
    <property type="match status" value="1"/>
</dbReference>
<evidence type="ECO:0000313" key="4">
    <source>
        <dbReference type="Proteomes" id="UP000261080"/>
    </source>
</evidence>
<dbReference type="OrthoDB" id="9815677at2"/>